<keyword evidence="3" id="KW-1185">Reference proteome</keyword>
<dbReference type="VEuPathDB" id="FungiDB:TREMEDRAFT_24262"/>
<evidence type="ECO:0000313" key="2">
    <source>
        <dbReference type="EMBL" id="RXK40741.1"/>
    </source>
</evidence>
<dbReference type="GO" id="GO:0016491">
    <property type="term" value="F:oxidoreductase activity"/>
    <property type="evidence" value="ECO:0007669"/>
    <property type="project" value="TreeGrafter"/>
</dbReference>
<organism evidence="2 3">
    <name type="scientific">Tremella mesenterica</name>
    <name type="common">Jelly fungus</name>
    <dbReference type="NCBI Taxonomy" id="5217"/>
    <lineage>
        <taxon>Eukaryota</taxon>
        <taxon>Fungi</taxon>
        <taxon>Dikarya</taxon>
        <taxon>Basidiomycota</taxon>
        <taxon>Agaricomycotina</taxon>
        <taxon>Tremellomycetes</taxon>
        <taxon>Tremellales</taxon>
        <taxon>Tremellaceae</taxon>
        <taxon>Tremella</taxon>
    </lineage>
</organism>
<dbReference type="EMBL" id="SDIL01000015">
    <property type="protein sequence ID" value="RXK40741.1"/>
    <property type="molecule type" value="Genomic_DNA"/>
</dbReference>
<dbReference type="SUPFAM" id="SSF51735">
    <property type="entry name" value="NAD(P)-binding Rossmann-fold domains"/>
    <property type="match status" value="1"/>
</dbReference>
<dbReference type="AlphaFoldDB" id="A0A4Q1BRY0"/>
<name>A0A4Q1BRY0_TREME</name>
<reference evidence="2 3" key="1">
    <citation type="submission" date="2016-06" db="EMBL/GenBank/DDBJ databases">
        <title>Evolution of pathogenesis and genome organization in the Tremellales.</title>
        <authorList>
            <person name="Cuomo C."/>
            <person name="Litvintseva A."/>
            <person name="Heitman J."/>
            <person name="Chen Y."/>
            <person name="Sun S."/>
            <person name="Springer D."/>
            <person name="Dromer F."/>
            <person name="Young S."/>
            <person name="Zeng Q."/>
            <person name="Chapman S."/>
            <person name="Gujja S."/>
            <person name="Saif S."/>
            <person name="Birren B."/>
        </authorList>
    </citation>
    <scope>NUCLEOTIDE SEQUENCE [LARGE SCALE GENOMIC DNA]</scope>
    <source>
        <strain evidence="2 3">ATCC 28783</strain>
    </source>
</reference>
<protein>
    <recommendedName>
        <fullName evidence="4">NAD(P)-binding protein</fullName>
    </recommendedName>
</protein>
<dbReference type="PRINTS" id="PR00081">
    <property type="entry name" value="GDHRDH"/>
</dbReference>
<dbReference type="STRING" id="5217.A0A4Q1BRY0"/>
<dbReference type="FunCoup" id="A0A4Q1BRY0">
    <property type="interactions" value="79"/>
</dbReference>
<gene>
    <name evidence="2" type="ORF">M231_01993</name>
</gene>
<dbReference type="InterPro" id="IPR051468">
    <property type="entry name" value="Fungal_SecMetab_SDRs"/>
</dbReference>
<comment type="caution">
    <text evidence="2">The sequence shown here is derived from an EMBL/GenBank/DDBJ whole genome shotgun (WGS) entry which is preliminary data.</text>
</comment>
<dbReference type="GO" id="GO:0005737">
    <property type="term" value="C:cytoplasm"/>
    <property type="evidence" value="ECO:0007669"/>
    <property type="project" value="TreeGrafter"/>
</dbReference>
<dbReference type="OrthoDB" id="1933717at2759"/>
<comment type="similarity">
    <text evidence="1">Belongs to the short-chain dehydrogenases/reductases (SDR) family.</text>
</comment>
<dbReference type="GO" id="GO:0019748">
    <property type="term" value="P:secondary metabolic process"/>
    <property type="evidence" value="ECO:0007669"/>
    <property type="project" value="TreeGrafter"/>
</dbReference>
<evidence type="ECO:0000256" key="1">
    <source>
        <dbReference type="ARBA" id="ARBA00006484"/>
    </source>
</evidence>
<dbReference type="InterPro" id="IPR036291">
    <property type="entry name" value="NAD(P)-bd_dom_sf"/>
</dbReference>
<dbReference type="InterPro" id="IPR002347">
    <property type="entry name" value="SDR_fam"/>
</dbReference>
<dbReference type="InParanoid" id="A0A4Q1BRY0"/>
<sequence length="266" mass="29193">MSTIVLVTGSNTGLGLEIVRALFNSSVTYTLILACRSLDKAIKAIELIKNDYPESKSEAWGVELDLENDESIKKCFEVISGKVDRLDVLVNNAGAQFDLALRDNTMSIREIWNKTWDINVTGTHIVTHTFAPLLLSSHSPRLLFITSGVSSLSATEDSTLPLDRPPPPGWPKDAQLIDFPAYRSSKTGMNMLVRQWTRWLKEDGVKVFAVSPGLLATGLGGMGADMMKKMGAEDPKVGGEFVRNVVEGKQDEFAGKVIRRAGVQPW</sequence>
<dbReference type="Gene3D" id="3.40.50.720">
    <property type="entry name" value="NAD(P)-binding Rossmann-like Domain"/>
    <property type="match status" value="1"/>
</dbReference>
<dbReference type="PANTHER" id="PTHR43544:SF32">
    <property type="entry name" value="CHAIN DEHYDROGENASE, PUTATIVE (AFU_ORTHOLOGUE AFUA_5G01530)-RELATED"/>
    <property type="match status" value="1"/>
</dbReference>
<evidence type="ECO:0008006" key="4">
    <source>
        <dbReference type="Google" id="ProtNLM"/>
    </source>
</evidence>
<accession>A0A4Q1BRY0</accession>
<evidence type="ECO:0000313" key="3">
    <source>
        <dbReference type="Proteomes" id="UP000289152"/>
    </source>
</evidence>
<dbReference type="Pfam" id="PF00106">
    <property type="entry name" value="adh_short"/>
    <property type="match status" value="2"/>
</dbReference>
<dbReference type="PANTHER" id="PTHR43544">
    <property type="entry name" value="SHORT-CHAIN DEHYDROGENASE/REDUCTASE"/>
    <property type="match status" value="1"/>
</dbReference>
<dbReference type="Proteomes" id="UP000289152">
    <property type="component" value="Unassembled WGS sequence"/>
</dbReference>
<proteinExistence type="inferred from homology"/>